<evidence type="ECO:0000256" key="3">
    <source>
        <dbReference type="ARBA" id="ARBA00022692"/>
    </source>
</evidence>
<dbReference type="AlphaFoldDB" id="A0A242K585"/>
<dbReference type="Pfam" id="PF02653">
    <property type="entry name" value="BPD_transp_2"/>
    <property type="match status" value="1"/>
</dbReference>
<feature type="transmembrane region" description="Helical" evidence="6">
    <location>
        <begin position="71"/>
        <end position="93"/>
    </location>
</feature>
<evidence type="ECO:0000256" key="1">
    <source>
        <dbReference type="ARBA" id="ARBA00004651"/>
    </source>
</evidence>
<dbReference type="EMBL" id="NGMM01000004">
    <property type="protein sequence ID" value="OTP14492.1"/>
    <property type="molecule type" value="Genomic_DNA"/>
</dbReference>
<dbReference type="GO" id="GO:0005886">
    <property type="term" value="C:plasma membrane"/>
    <property type="evidence" value="ECO:0007669"/>
    <property type="project" value="UniProtKB-SubCell"/>
</dbReference>
<dbReference type="InterPro" id="IPR001851">
    <property type="entry name" value="ABC_transp_permease"/>
</dbReference>
<protein>
    <submittedName>
        <fullName evidence="7">ABC transporter permease</fullName>
    </submittedName>
</protein>
<evidence type="ECO:0000313" key="8">
    <source>
        <dbReference type="EMBL" id="WYJ90478.1"/>
    </source>
</evidence>
<proteinExistence type="predicted"/>
<evidence type="ECO:0000313" key="9">
    <source>
        <dbReference type="Proteomes" id="UP000195141"/>
    </source>
</evidence>
<feature type="transmembrane region" description="Helical" evidence="6">
    <location>
        <begin position="160"/>
        <end position="181"/>
    </location>
</feature>
<evidence type="ECO:0000256" key="5">
    <source>
        <dbReference type="ARBA" id="ARBA00023136"/>
    </source>
</evidence>
<organism evidence="7">
    <name type="scientific">Candidatus Enterococcus clewellii</name>
    <dbReference type="NCBI Taxonomy" id="1834193"/>
    <lineage>
        <taxon>Bacteria</taxon>
        <taxon>Bacillati</taxon>
        <taxon>Bacillota</taxon>
        <taxon>Bacilli</taxon>
        <taxon>Lactobacillales</taxon>
        <taxon>Enterococcaceae</taxon>
        <taxon>Enterococcus</taxon>
    </lineage>
</organism>
<feature type="transmembrane region" description="Helical" evidence="6">
    <location>
        <begin position="45"/>
        <end position="65"/>
    </location>
</feature>
<evidence type="ECO:0000313" key="7">
    <source>
        <dbReference type="EMBL" id="OTP14492.1"/>
    </source>
</evidence>
<dbReference type="Proteomes" id="UP000195141">
    <property type="component" value="Chromosome"/>
</dbReference>
<reference evidence="8" key="2">
    <citation type="submission" date="2017-05" db="EMBL/GenBank/DDBJ databases">
        <authorList>
            <consortium name="The Broad Institute Genomics Platform"/>
            <consortium name="The Broad Institute Genomic Center for Infectious Diseases"/>
            <person name="Earl A."/>
            <person name="Manson A."/>
            <person name="Schwartman J."/>
            <person name="Gilmore M."/>
            <person name="Abouelleil A."/>
            <person name="Cao P."/>
            <person name="Chapman S."/>
            <person name="Cusick C."/>
            <person name="Shea T."/>
            <person name="Young S."/>
            <person name="Neafsey D."/>
            <person name="Nusbaum C."/>
            <person name="Birren B."/>
        </authorList>
    </citation>
    <scope>NUCLEOTIDE SEQUENCE</scope>
    <source>
        <strain evidence="8">9E7_DIV0242</strain>
    </source>
</reference>
<reference evidence="8" key="3">
    <citation type="submission" date="2024-03" db="EMBL/GenBank/DDBJ databases">
        <title>The Genome Sequence of Enterococcus sp. DIV0242b.</title>
        <authorList>
            <consortium name="The Broad Institute Genomics Platform"/>
            <consortium name="The Broad Institute Microbial Omics Core"/>
            <consortium name="The Broad Institute Genomic Center for Infectious Diseases"/>
            <person name="Earl A."/>
            <person name="Manson A."/>
            <person name="Gilmore M."/>
            <person name="Schwartman J."/>
            <person name="Shea T."/>
            <person name="Abouelleil A."/>
            <person name="Cao P."/>
            <person name="Chapman S."/>
            <person name="Cusick C."/>
            <person name="Young S."/>
            <person name="Neafsey D."/>
            <person name="Nusbaum C."/>
            <person name="Birren B."/>
        </authorList>
    </citation>
    <scope>NUCLEOTIDE SEQUENCE</scope>
    <source>
        <strain evidence="8">9E7_DIV0242</strain>
    </source>
</reference>
<evidence type="ECO:0000256" key="6">
    <source>
        <dbReference type="SAM" id="Phobius"/>
    </source>
</evidence>
<feature type="transmembrane region" description="Helical" evidence="6">
    <location>
        <begin position="254"/>
        <end position="273"/>
    </location>
</feature>
<dbReference type="RefSeq" id="WP_086349632.1">
    <property type="nucleotide sequence ID" value="NZ_CP147247.1"/>
</dbReference>
<dbReference type="EMBL" id="CP147247">
    <property type="protein sequence ID" value="WYJ90478.1"/>
    <property type="molecule type" value="Genomic_DNA"/>
</dbReference>
<keyword evidence="9" id="KW-1185">Reference proteome</keyword>
<feature type="transmembrane region" description="Helical" evidence="6">
    <location>
        <begin position="12"/>
        <end position="33"/>
    </location>
</feature>
<comment type="subcellular location">
    <subcellularLocation>
        <location evidence="1">Cell membrane</location>
        <topology evidence="1">Multi-pass membrane protein</topology>
    </subcellularLocation>
</comment>
<evidence type="ECO:0000256" key="2">
    <source>
        <dbReference type="ARBA" id="ARBA00022475"/>
    </source>
</evidence>
<keyword evidence="2" id="KW-1003">Cell membrane</keyword>
<keyword evidence="3 6" id="KW-0812">Transmembrane</keyword>
<reference evidence="7" key="1">
    <citation type="submission" date="2017-05" db="EMBL/GenBank/DDBJ databases">
        <title>The Genome Sequence of Enterococcus sp. 9E7_DIV0242.</title>
        <authorList>
            <consortium name="The Broad Institute Genomics Platform"/>
            <consortium name="The Broad Institute Genomic Center for Infectious Diseases"/>
            <person name="Earl A."/>
            <person name="Manson A."/>
            <person name="Schwartman J."/>
            <person name="Gilmore M."/>
            <person name="Abouelleil A."/>
            <person name="Cao P."/>
            <person name="Chapman S."/>
            <person name="Cusick C."/>
            <person name="Shea T."/>
            <person name="Young S."/>
            <person name="Neafsey D."/>
            <person name="Nusbaum C."/>
            <person name="Birren B."/>
        </authorList>
    </citation>
    <scope>NUCLEOTIDE SEQUENCE [LARGE SCALE GENOMIC DNA]</scope>
    <source>
        <strain evidence="7">9E7_DIV0242</strain>
    </source>
</reference>
<feature type="transmembrane region" description="Helical" evidence="6">
    <location>
        <begin position="100"/>
        <end position="122"/>
    </location>
</feature>
<feature type="transmembrane region" description="Helical" evidence="6">
    <location>
        <begin position="285"/>
        <end position="304"/>
    </location>
</feature>
<dbReference type="PANTHER" id="PTHR43370">
    <property type="entry name" value="SUGAR ABC TRANSPORTER INTEGRAL MEMBRANE PROTEIN-RELATED"/>
    <property type="match status" value="1"/>
</dbReference>
<keyword evidence="4 6" id="KW-1133">Transmembrane helix</keyword>
<gene>
    <name evidence="8" type="ORF">A5888_002235</name>
    <name evidence="7" type="ORF">A5888_002593</name>
</gene>
<sequence>MDAALLSTLQTIINQTLFYSTPLILTALGGTFSERSGIVNVGLEGIMVMGAFSSIVFNLTFGATFGSLTPWLALLIGGLIGMAFSLLHAVATINLRADHIISGTVINLMAPALAIFLVKVIYGKGQTDTIAQSFGYFSFPVLKEIPIIGDLFFKRTFLPAYFAVIIAIIAWFVIFKTRFGLRLRSVGENPQAADTLGINVYVMRYSGVMLSGFLGGMGGAVFAQSIAGRFSATTIAGQGFIAMAAMIFGKWNPLGAMGAALFFGFAQNLSIAGSSIPIISKIPDVYLQAAPYVLTIVVLVLFLGKASGPKANGQNYIKSK</sequence>
<accession>A0A242K585</accession>
<feature type="transmembrane region" description="Helical" evidence="6">
    <location>
        <begin position="230"/>
        <end position="248"/>
    </location>
</feature>
<evidence type="ECO:0000256" key="4">
    <source>
        <dbReference type="ARBA" id="ARBA00022989"/>
    </source>
</evidence>
<dbReference type="GO" id="GO:0022857">
    <property type="term" value="F:transmembrane transporter activity"/>
    <property type="evidence" value="ECO:0007669"/>
    <property type="project" value="InterPro"/>
</dbReference>
<feature type="transmembrane region" description="Helical" evidence="6">
    <location>
        <begin position="201"/>
        <end position="223"/>
    </location>
</feature>
<dbReference type="PANTHER" id="PTHR43370:SF1">
    <property type="entry name" value="GUANOSINE ABC TRANSPORTER PERMEASE PROTEIN NUPQ"/>
    <property type="match status" value="1"/>
</dbReference>
<dbReference type="OrthoDB" id="9792579at2"/>
<dbReference type="CDD" id="cd06580">
    <property type="entry name" value="TM_PBP1_transp_TpRbsC_like"/>
    <property type="match status" value="1"/>
</dbReference>
<keyword evidence="5 6" id="KW-0472">Membrane</keyword>
<name>A0A242K585_9ENTE</name>